<sequence length="80" mass="8511">MATPQPDPNNPPPSNPPTTPFDDQPPQRKARDRPEGCGIWVAILVAVMLIIAILARPDDTPVESTESRAAPAVVAGYVPD</sequence>
<name>A0ABU1ZZZ4_9CORY</name>
<dbReference type="EMBL" id="JAVDXZ010000001">
    <property type="protein sequence ID" value="MDR7329832.1"/>
    <property type="molecule type" value="Genomic_DNA"/>
</dbReference>
<comment type="caution">
    <text evidence="3">The sequence shown here is derived from an EMBL/GenBank/DDBJ whole genome shotgun (WGS) entry which is preliminary data.</text>
</comment>
<proteinExistence type="predicted"/>
<evidence type="ECO:0000313" key="3">
    <source>
        <dbReference type="EMBL" id="MDR7329832.1"/>
    </source>
</evidence>
<feature type="region of interest" description="Disordered" evidence="1">
    <location>
        <begin position="1"/>
        <end position="34"/>
    </location>
</feature>
<feature type="compositionally biased region" description="Pro residues" evidence="1">
    <location>
        <begin position="1"/>
        <end position="19"/>
    </location>
</feature>
<keyword evidence="4" id="KW-1185">Reference proteome</keyword>
<organism evidence="3 4">
    <name type="scientific">Corynebacterium guangdongense</name>
    <dbReference type="NCBI Taxonomy" id="1783348"/>
    <lineage>
        <taxon>Bacteria</taxon>
        <taxon>Bacillati</taxon>
        <taxon>Actinomycetota</taxon>
        <taxon>Actinomycetes</taxon>
        <taxon>Mycobacteriales</taxon>
        <taxon>Corynebacteriaceae</taxon>
        <taxon>Corynebacterium</taxon>
    </lineage>
</organism>
<keyword evidence="2" id="KW-1133">Transmembrane helix</keyword>
<feature type="transmembrane region" description="Helical" evidence="2">
    <location>
        <begin position="37"/>
        <end position="55"/>
    </location>
</feature>
<protein>
    <submittedName>
        <fullName evidence="3">Uncharacterized protein</fullName>
    </submittedName>
</protein>
<dbReference type="RefSeq" id="WP_290194965.1">
    <property type="nucleotide sequence ID" value="NZ_CP047654.1"/>
</dbReference>
<gene>
    <name evidence="3" type="ORF">J2S39_001508</name>
</gene>
<keyword evidence="2" id="KW-0472">Membrane</keyword>
<accession>A0ABU1ZZZ4</accession>
<keyword evidence="2" id="KW-0812">Transmembrane</keyword>
<dbReference type="Proteomes" id="UP001180840">
    <property type="component" value="Unassembled WGS sequence"/>
</dbReference>
<reference evidence="3" key="1">
    <citation type="submission" date="2023-07" db="EMBL/GenBank/DDBJ databases">
        <title>Sequencing the genomes of 1000 actinobacteria strains.</title>
        <authorList>
            <person name="Klenk H.-P."/>
        </authorList>
    </citation>
    <scope>NUCLEOTIDE SEQUENCE</scope>
    <source>
        <strain evidence="3">DSM 107476</strain>
    </source>
</reference>
<evidence type="ECO:0000256" key="2">
    <source>
        <dbReference type="SAM" id="Phobius"/>
    </source>
</evidence>
<evidence type="ECO:0000256" key="1">
    <source>
        <dbReference type="SAM" id="MobiDB-lite"/>
    </source>
</evidence>
<evidence type="ECO:0000313" key="4">
    <source>
        <dbReference type="Proteomes" id="UP001180840"/>
    </source>
</evidence>